<comment type="caution">
    <text evidence="2">The sequence shown here is derived from an EMBL/GenBank/DDBJ whole genome shotgun (WGS) entry which is preliminary data.</text>
</comment>
<sequence>MIKKLPIFLTALTLSLFFIFSIVKPSTSLAQSGFLTVAPARQIVEIDPGDTTSISIKFLNQGVLPIAGDIGVADFLVIDNMGTVAFQDLPKMQAPSPYAAASWVKIPTGYEKVTISAEDKVTITLKMTVPEDAKPGGRYFGVYFEPNSSIPTPIKSDKEAGTSVKSRLAGLVYVRVAGPISENASIIKFQTPTFIEYGPVKVTSEIINRGSYHITPKGQVVLYDWLGRRIDVKALEETNIFPDSSRIFTSEMGKQLMFGKFKVELTATYGETGQVLTASASFFAFPIRVALVILLSIIILILVGMIIWKKVKGRQSKLELKLEEEIHELEELKDKVSDNIPQVKK</sequence>
<organism evidence="2 3">
    <name type="scientific">Candidatus Woesebacteria bacterium RBG_16_36_11</name>
    <dbReference type="NCBI Taxonomy" id="1802481"/>
    <lineage>
        <taxon>Bacteria</taxon>
        <taxon>Candidatus Woeseibacteriota</taxon>
    </lineage>
</organism>
<dbReference type="Proteomes" id="UP000178533">
    <property type="component" value="Unassembled WGS sequence"/>
</dbReference>
<feature type="transmembrane region" description="Helical" evidence="1">
    <location>
        <begin position="285"/>
        <end position="308"/>
    </location>
</feature>
<dbReference type="EMBL" id="MGFT01000005">
    <property type="protein sequence ID" value="OGM12054.1"/>
    <property type="molecule type" value="Genomic_DNA"/>
</dbReference>
<evidence type="ECO:0000313" key="3">
    <source>
        <dbReference type="Proteomes" id="UP000178533"/>
    </source>
</evidence>
<gene>
    <name evidence="2" type="ORF">A2W13_00025</name>
</gene>
<name>A0A1F7XAL2_9BACT</name>
<proteinExistence type="predicted"/>
<keyword evidence="1" id="KW-0472">Membrane</keyword>
<accession>A0A1F7XAL2</accession>
<dbReference type="STRING" id="1802481.A2W13_00025"/>
<evidence type="ECO:0000313" key="2">
    <source>
        <dbReference type="EMBL" id="OGM12054.1"/>
    </source>
</evidence>
<keyword evidence="1" id="KW-0812">Transmembrane</keyword>
<reference evidence="2 3" key="1">
    <citation type="journal article" date="2016" name="Nat. Commun.">
        <title>Thousands of microbial genomes shed light on interconnected biogeochemical processes in an aquifer system.</title>
        <authorList>
            <person name="Anantharaman K."/>
            <person name="Brown C.T."/>
            <person name="Hug L.A."/>
            <person name="Sharon I."/>
            <person name="Castelle C.J."/>
            <person name="Probst A.J."/>
            <person name="Thomas B.C."/>
            <person name="Singh A."/>
            <person name="Wilkins M.J."/>
            <person name="Karaoz U."/>
            <person name="Brodie E.L."/>
            <person name="Williams K.H."/>
            <person name="Hubbard S.S."/>
            <person name="Banfield J.F."/>
        </authorList>
    </citation>
    <scope>NUCLEOTIDE SEQUENCE [LARGE SCALE GENOMIC DNA]</scope>
</reference>
<protein>
    <submittedName>
        <fullName evidence="2">Uncharacterized protein</fullName>
    </submittedName>
</protein>
<dbReference type="AlphaFoldDB" id="A0A1F7XAL2"/>
<keyword evidence="1" id="KW-1133">Transmembrane helix</keyword>
<evidence type="ECO:0000256" key="1">
    <source>
        <dbReference type="SAM" id="Phobius"/>
    </source>
</evidence>